<gene>
    <name evidence="2" type="ORF">Drose_10975</name>
</gene>
<dbReference type="Proteomes" id="UP001058271">
    <property type="component" value="Chromosome"/>
</dbReference>
<reference evidence="2" key="1">
    <citation type="submission" date="2021-04" db="EMBL/GenBank/DDBJ databases">
        <title>Biosynthetic gene clusters of Dactylosporangioum roseum.</title>
        <authorList>
            <person name="Hartkoorn R.C."/>
            <person name="Beaudoing E."/>
            <person name="Hot D."/>
            <person name="Moureu S."/>
        </authorList>
    </citation>
    <scope>NUCLEOTIDE SEQUENCE</scope>
    <source>
        <strain evidence="2">NRRL B-16295</strain>
    </source>
</reference>
<feature type="compositionally biased region" description="Basic and acidic residues" evidence="1">
    <location>
        <begin position="43"/>
        <end position="64"/>
    </location>
</feature>
<evidence type="ECO:0000256" key="1">
    <source>
        <dbReference type="SAM" id="MobiDB-lite"/>
    </source>
</evidence>
<feature type="region of interest" description="Disordered" evidence="1">
    <location>
        <begin position="1"/>
        <end position="64"/>
    </location>
</feature>
<keyword evidence="3" id="KW-1185">Reference proteome</keyword>
<organism evidence="2 3">
    <name type="scientific">Dactylosporangium roseum</name>
    <dbReference type="NCBI Taxonomy" id="47989"/>
    <lineage>
        <taxon>Bacteria</taxon>
        <taxon>Bacillati</taxon>
        <taxon>Actinomycetota</taxon>
        <taxon>Actinomycetes</taxon>
        <taxon>Micromonosporales</taxon>
        <taxon>Micromonosporaceae</taxon>
        <taxon>Dactylosporangium</taxon>
    </lineage>
</organism>
<protein>
    <submittedName>
        <fullName evidence="2">Uncharacterized protein</fullName>
    </submittedName>
</protein>
<dbReference type="RefSeq" id="WP_260728072.1">
    <property type="nucleotide sequence ID" value="NZ_BAAABS010000088.1"/>
</dbReference>
<accession>A0ABY5ZD38</accession>
<evidence type="ECO:0000313" key="2">
    <source>
        <dbReference type="EMBL" id="UWZ38697.1"/>
    </source>
</evidence>
<proteinExistence type="predicted"/>
<evidence type="ECO:0000313" key="3">
    <source>
        <dbReference type="Proteomes" id="UP001058271"/>
    </source>
</evidence>
<sequence>MVAGLVIGGTAIAASSPGRRDDNPAVQASTSDTPAASPSADGHGGHGADDGPGHDLGDDRGGRR</sequence>
<feature type="compositionally biased region" description="Low complexity" evidence="1">
    <location>
        <begin position="28"/>
        <end position="41"/>
    </location>
</feature>
<name>A0ABY5ZD38_9ACTN</name>
<dbReference type="EMBL" id="CP073721">
    <property type="protein sequence ID" value="UWZ38697.1"/>
    <property type="molecule type" value="Genomic_DNA"/>
</dbReference>